<organism evidence="2 3">
    <name type="scientific">Actibacterium lipolyticum</name>
    <dbReference type="NCBI Taxonomy" id="1524263"/>
    <lineage>
        <taxon>Bacteria</taxon>
        <taxon>Pseudomonadati</taxon>
        <taxon>Pseudomonadota</taxon>
        <taxon>Alphaproteobacteria</taxon>
        <taxon>Rhodobacterales</taxon>
        <taxon>Roseobacteraceae</taxon>
        <taxon>Actibacterium</taxon>
    </lineage>
</organism>
<dbReference type="EMBL" id="FXYE01000002">
    <property type="protein sequence ID" value="SMX43113.1"/>
    <property type="molecule type" value="Genomic_DNA"/>
</dbReference>
<keyword evidence="3" id="KW-1185">Reference proteome</keyword>
<reference evidence="3" key="1">
    <citation type="submission" date="2017-05" db="EMBL/GenBank/DDBJ databases">
        <authorList>
            <person name="Rodrigo-Torres L."/>
            <person name="Arahal R. D."/>
            <person name="Lucena T."/>
        </authorList>
    </citation>
    <scope>NUCLEOTIDE SEQUENCE [LARGE SCALE GENOMIC DNA]</scope>
    <source>
        <strain evidence="3">CECT 8621</strain>
    </source>
</reference>
<protein>
    <submittedName>
        <fullName evidence="2">Uncharacterized protein</fullName>
    </submittedName>
</protein>
<evidence type="ECO:0000313" key="3">
    <source>
        <dbReference type="Proteomes" id="UP000202922"/>
    </source>
</evidence>
<sequence>MTAPTNGPDAQTDTEKSVKFINAEVLDPGTQQTVSFVKPFYEQTLVMALEDARSFVQGAEQILLVALAKALEKAISGGASLPETPAPLGSPTHGPSVDDTLAQQPPSDVGLKAVESAMTSLANFHSTIAETAHKFNGDI</sequence>
<gene>
    <name evidence="2" type="ORF">COL8621_02217</name>
</gene>
<accession>A0A238KK09</accession>
<dbReference type="Proteomes" id="UP000202922">
    <property type="component" value="Unassembled WGS sequence"/>
</dbReference>
<dbReference type="OrthoDB" id="1262709at2"/>
<evidence type="ECO:0000313" key="2">
    <source>
        <dbReference type="EMBL" id="SMX43113.1"/>
    </source>
</evidence>
<proteinExistence type="predicted"/>
<name>A0A238KK09_9RHOB</name>
<dbReference type="AlphaFoldDB" id="A0A238KK09"/>
<feature type="region of interest" description="Disordered" evidence="1">
    <location>
        <begin position="78"/>
        <end position="104"/>
    </location>
</feature>
<dbReference type="RefSeq" id="WP_141137880.1">
    <property type="nucleotide sequence ID" value="NZ_FXYE01000002.1"/>
</dbReference>
<evidence type="ECO:0000256" key="1">
    <source>
        <dbReference type="SAM" id="MobiDB-lite"/>
    </source>
</evidence>